<keyword evidence="3 8" id="KW-0812">Transmembrane</keyword>
<evidence type="ECO:0000313" key="11">
    <source>
        <dbReference type="RefSeq" id="XP_017032572.1"/>
    </source>
</evidence>
<reference evidence="11" key="2">
    <citation type="submission" date="2025-08" db="UniProtKB">
        <authorList>
            <consortium name="RefSeq"/>
        </authorList>
    </citation>
    <scope>IDENTIFICATION</scope>
    <source>
        <strain evidence="11">14028-0561.14</strain>
        <tissue evidence="11">Whole fly</tissue>
    </source>
</reference>
<evidence type="ECO:0000256" key="3">
    <source>
        <dbReference type="ARBA" id="ARBA00022692"/>
    </source>
</evidence>
<evidence type="ECO:0000256" key="6">
    <source>
        <dbReference type="ARBA" id="ARBA00023136"/>
    </source>
</evidence>
<sequence length="214" mass="24554">MNSASAFQDLDSQDTVASDQALYNINGVILRPHKPLSQKLDMRDVALSINNGQFKGFVRLDGRFTISSVPNGSHILEVHHPDFYFEPVKVEINGKGKYRARKVSYTQPSVINQVPYPLRLQPLFRRNYFRLREQWRLMDILLNPLVLSMLVPMLFMLILPKIISDPEAKKELDNMPFPKIKDIPDFGDMLSSYLSGTAKPGQREIAERPRKKAQ</sequence>
<comment type="subcellular location">
    <subcellularLocation>
        <location evidence="1">Membrane</location>
        <topology evidence="1">Single-pass membrane protein</topology>
    </subcellularLocation>
</comment>
<evidence type="ECO:0000256" key="1">
    <source>
        <dbReference type="ARBA" id="ARBA00004167"/>
    </source>
</evidence>
<dbReference type="RefSeq" id="XP_017032572.1">
    <property type="nucleotide sequence ID" value="XM_017177083.1"/>
</dbReference>
<feature type="transmembrane region" description="Helical" evidence="8">
    <location>
        <begin position="140"/>
        <end position="159"/>
    </location>
</feature>
<organism evidence="10 11">
    <name type="scientific">Drosophila kikkawai</name>
    <name type="common">Fruit fly</name>
    <dbReference type="NCBI Taxonomy" id="30033"/>
    <lineage>
        <taxon>Eukaryota</taxon>
        <taxon>Metazoa</taxon>
        <taxon>Ecdysozoa</taxon>
        <taxon>Arthropoda</taxon>
        <taxon>Hexapoda</taxon>
        <taxon>Insecta</taxon>
        <taxon>Pterygota</taxon>
        <taxon>Neoptera</taxon>
        <taxon>Endopterygota</taxon>
        <taxon>Diptera</taxon>
        <taxon>Brachycera</taxon>
        <taxon>Muscomorpha</taxon>
        <taxon>Ephydroidea</taxon>
        <taxon>Drosophilidae</taxon>
        <taxon>Drosophila</taxon>
        <taxon>Sophophora</taxon>
    </lineage>
</organism>
<proteinExistence type="inferred from homology"/>
<dbReference type="InterPro" id="IPR039163">
    <property type="entry name" value="EMC7"/>
</dbReference>
<evidence type="ECO:0000256" key="8">
    <source>
        <dbReference type="SAM" id="Phobius"/>
    </source>
</evidence>
<dbReference type="GO" id="GO:0072546">
    <property type="term" value="C:EMC complex"/>
    <property type="evidence" value="ECO:0007669"/>
    <property type="project" value="TreeGrafter"/>
</dbReference>
<gene>
    <name evidence="11" type="primary">LOC108081842</name>
</gene>
<name>A0A6P4IU94_DROKI</name>
<evidence type="ECO:0000259" key="9">
    <source>
        <dbReference type="Pfam" id="PF09430"/>
    </source>
</evidence>
<evidence type="ECO:0000256" key="5">
    <source>
        <dbReference type="ARBA" id="ARBA00022989"/>
    </source>
</evidence>
<comment type="similarity">
    <text evidence="2">Belongs to the EMC7 family.</text>
</comment>
<protein>
    <submittedName>
        <fullName evidence="11">ER membrane protein complex subunit 7 homolog</fullName>
    </submittedName>
</protein>
<evidence type="ECO:0000313" key="10">
    <source>
        <dbReference type="Proteomes" id="UP001652661"/>
    </source>
</evidence>
<accession>A0A6P4IU94</accession>
<dbReference type="InterPro" id="IPR019008">
    <property type="entry name" value="Beta_sandwich_EMC7"/>
</dbReference>
<keyword evidence="4" id="KW-0732">Signal</keyword>
<dbReference type="SUPFAM" id="SSF49452">
    <property type="entry name" value="Starch-binding domain-like"/>
    <property type="match status" value="1"/>
</dbReference>
<evidence type="ECO:0000256" key="2">
    <source>
        <dbReference type="ARBA" id="ARBA00008880"/>
    </source>
</evidence>
<dbReference type="InterPro" id="IPR013784">
    <property type="entry name" value="Carb-bd-like_fold"/>
</dbReference>
<dbReference type="Pfam" id="PF09430">
    <property type="entry name" value="EMC7_beta-sandw"/>
    <property type="match status" value="1"/>
</dbReference>
<dbReference type="GO" id="GO:0030246">
    <property type="term" value="F:carbohydrate binding"/>
    <property type="evidence" value="ECO:0007669"/>
    <property type="project" value="InterPro"/>
</dbReference>
<dbReference type="PANTHER" id="PTHR13605:SF4">
    <property type="entry name" value="ER MEMBRANE PROTEIN COMPLEX SUBUNIT 7"/>
    <property type="match status" value="1"/>
</dbReference>
<dbReference type="OrthoDB" id="27095at2759"/>
<dbReference type="AlphaFoldDB" id="A0A6P4IU94"/>
<keyword evidence="5 8" id="KW-1133">Transmembrane helix</keyword>
<evidence type="ECO:0000256" key="7">
    <source>
        <dbReference type="SAM" id="MobiDB-lite"/>
    </source>
</evidence>
<keyword evidence="10" id="KW-1185">Reference proteome</keyword>
<feature type="region of interest" description="Disordered" evidence="7">
    <location>
        <begin position="195"/>
        <end position="214"/>
    </location>
</feature>
<dbReference type="GeneID" id="108081842"/>
<evidence type="ECO:0000256" key="4">
    <source>
        <dbReference type="ARBA" id="ARBA00022729"/>
    </source>
</evidence>
<reference evidence="10" key="1">
    <citation type="submission" date="2025-05" db="UniProtKB">
        <authorList>
            <consortium name="RefSeq"/>
        </authorList>
    </citation>
    <scope>NUCLEOTIDE SEQUENCE [LARGE SCALE GENOMIC DNA]</scope>
    <source>
        <strain evidence="10">14028-0561.14</strain>
    </source>
</reference>
<dbReference type="Proteomes" id="UP001652661">
    <property type="component" value="Chromosome 2R"/>
</dbReference>
<feature type="domain" description="ER membrane protein complex subunit 7 beta-sandwich" evidence="9">
    <location>
        <begin position="44"/>
        <end position="147"/>
    </location>
</feature>
<keyword evidence="6 8" id="KW-0472">Membrane</keyword>
<dbReference type="PANTHER" id="PTHR13605">
    <property type="entry name" value="ER MEMBRANE PROTEIN COMPLEX SUBUNIT 7"/>
    <property type="match status" value="1"/>
</dbReference>